<proteinExistence type="inferred from homology"/>
<dbReference type="GO" id="GO:0016020">
    <property type="term" value="C:membrane"/>
    <property type="evidence" value="ECO:0007669"/>
    <property type="project" value="UniProtKB-SubCell"/>
</dbReference>
<feature type="transmembrane region" description="Helical" evidence="7">
    <location>
        <begin position="225"/>
        <end position="243"/>
    </location>
</feature>
<feature type="domain" description="Rhodopsin" evidence="8">
    <location>
        <begin position="48"/>
        <end position="288"/>
    </location>
</feature>
<reference evidence="9" key="1">
    <citation type="journal article" date="2020" name="Stud. Mycol.">
        <title>101 Dothideomycetes genomes: a test case for predicting lifestyles and emergence of pathogens.</title>
        <authorList>
            <person name="Haridas S."/>
            <person name="Albert R."/>
            <person name="Binder M."/>
            <person name="Bloem J."/>
            <person name="Labutti K."/>
            <person name="Salamov A."/>
            <person name="Andreopoulos B."/>
            <person name="Baker S."/>
            <person name="Barry K."/>
            <person name="Bills G."/>
            <person name="Bluhm B."/>
            <person name="Cannon C."/>
            <person name="Castanera R."/>
            <person name="Culley D."/>
            <person name="Daum C."/>
            <person name="Ezra D."/>
            <person name="Gonzalez J."/>
            <person name="Henrissat B."/>
            <person name="Kuo A."/>
            <person name="Liang C."/>
            <person name="Lipzen A."/>
            <person name="Lutzoni F."/>
            <person name="Magnuson J."/>
            <person name="Mondo S."/>
            <person name="Nolan M."/>
            <person name="Ohm R."/>
            <person name="Pangilinan J."/>
            <person name="Park H.-J."/>
            <person name="Ramirez L."/>
            <person name="Alfaro M."/>
            <person name="Sun H."/>
            <person name="Tritt A."/>
            <person name="Yoshinaga Y."/>
            <person name="Zwiers L.-H."/>
            <person name="Turgeon B."/>
            <person name="Goodwin S."/>
            <person name="Spatafora J."/>
            <person name="Crous P."/>
            <person name="Grigoriev I."/>
        </authorList>
    </citation>
    <scope>NUCLEOTIDE SEQUENCE</scope>
    <source>
        <strain evidence="9">CBS 627.86</strain>
    </source>
</reference>
<dbReference type="PANTHER" id="PTHR33048">
    <property type="entry name" value="PTH11-LIKE INTEGRAL MEMBRANE PROTEIN (AFU_ORTHOLOGUE AFUA_5G11245)"/>
    <property type="match status" value="1"/>
</dbReference>
<dbReference type="InterPro" id="IPR052337">
    <property type="entry name" value="SAT4-like"/>
</dbReference>
<evidence type="ECO:0000256" key="5">
    <source>
        <dbReference type="ARBA" id="ARBA00038359"/>
    </source>
</evidence>
<feature type="transmembrane region" description="Helical" evidence="7">
    <location>
        <begin position="36"/>
        <end position="56"/>
    </location>
</feature>
<feature type="compositionally biased region" description="Low complexity" evidence="6">
    <location>
        <begin position="296"/>
        <end position="306"/>
    </location>
</feature>
<feature type="transmembrane region" description="Helical" evidence="7">
    <location>
        <begin position="109"/>
        <end position="135"/>
    </location>
</feature>
<dbReference type="PANTHER" id="PTHR33048:SF131">
    <property type="entry name" value="INTEGRAL MEMBRANE PROTEIN"/>
    <property type="match status" value="1"/>
</dbReference>
<feature type="transmembrane region" description="Helical" evidence="7">
    <location>
        <begin position="65"/>
        <end position="89"/>
    </location>
</feature>
<evidence type="ECO:0000256" key="7">
    <source>
        <dbReference type="SAM" id="Phobius"/>
    </source>
</evidence>
<dbReference type="AlphaFoldDB" id="A0A6A5Z8L1"/>
<feature type="compositionally biased region" description="Basic and acidic residues" evidence="6">
    <location>
        <begin position="331"/>
        <end position="342"/>
    </location>
</feature>
<keyword evidence="3 7" id="KW-1133">Transmembrane helix</keyword>
<dbReference type="InterPro" id="IPR049326">
    <property type="entry name" value="Rhodopsin_dom_fungi"/>
</dbReference>
<keyword evidence="2 7" id="KW-0812">Transmembrane</keyword>
<feature type="region of interest" description="Disordered" evidence="6">
    <location>
        <begin position="296"/>
        <end position="356"/>
    </location>
</feature>
<protein>
    <recommendedName>
        <fullName evidence="8">Rhodopsin domain-containing protein</fullName>
    </recommendedName>
</protein>
<evidence type="ECO:0000256" key="2">
    <source>
        <dbReference type="ARBA" id="ARBA00022692"/>
    </source>
</evidence>
<evidence type="ECO:0000256" key="6">
    <source>
        <dbReference type="SAM" id="MobiDB-lite"/>
    </source>
</evidence>
<gene>
    <name evidence="9" type="ORF">BDV96DRAFT_78329</name>
</gene>
<evidence type="ECO:0000313" key="10">
    <source>
        <dbReference type="Proteomes" id="UP000799770"/>
    </source>
</evidence>
<feature type="compositionally biased region" description="Polar residues" evidence="6">
    <location>
        <begin position="318"/>
        <end position="327"/>
    </location>
</feature>
<evidence type="ECO:0000313" key="9">
    <source>
        <dbReference type="EMBL" id="KAF2115424.1"/>
    </source>
</evidence>
<evidence type="ECO:0000259" key="8">
    <source>
        <dbReference type="Pfam" id="PF20684"/>
    </source>
</evidence>
<feature type="compositionally biased region" description="Basic residues" evidence="6">
    <location>
        <begin position="307"/>
        <end position="316"/>
    </location>
</feature>
<comment type="subcellular location">
    <subcellularLocation>
        <location evidence="1">Membrane</location>
        <topology evidence="1">Multi-pass membrane protein</topology>
    </subcellularLocation>
</comment>
<sequence length="356" mass="39300">MPSTTPVLVGGVPVDTSQFDLTDHSSNVSSVRTTNIALIILVAVFVGLRFLVRLVIVRKVFVDDILILLASAFTIALASVCLAATGHGLGTHVWLLPLVSVFETVKSCIQYLFVCQVLYACAIAFTKISIISSYLRFIQERPFRICMYVTGVVIIGLWITGVFVTIFQCRPVSGAWDFTESDRKCINFVDYLYASSSITVATDLILCVLPWPYLWRIQMPVKQRIILCVLFGGGAGACVASIMRISKLETLRSMDVTYKCVPCLNLSVIECSLGIICVSIPPLRPLATRLFPNGFRTSRSSSSNSARRSHPLKRVVRSSENNSGTDTQVDDIDRGARWEKHNSTGPLRGSFEMDEL</sequence>
<keyword evidence="10" id="KW-1185">Reference proteome</keyword>
<evidence type="ECO:0000256" key="1">
    <source>
        <dbReference type="ARBA" id="ARBA00004141"/>
    </source>
</evidence>
<evidence type="ECO:0000256" key="4">
    <source>
        <dbReference type="ARBA" id="ARBA00023136"/>
    </source>
</evidence>
<name>A0A6A5Z8L1_9PLEO</name>
<keyword evidence="4 7" id="KW-0472">Membrane</keyword>
<feature type="transmembrane region" description="Helical" evidence="7">
    <location>
        <begin position="191"/>
        <end position="213"/>
    </location>
</feature>
<accession>A0A6A5Z8L1</accession>
<dbReference type="Pfam" id="PF20684">
    <property type="entry name" value="Fung_rhodopsin"/>
    <property type="match status" value="1"/>
</dbReference>
<evidence type="ECO:0000256" key="3">
    <source>
        <dbReference type="ARBA" id="ARBA00022989"/>
    </source>
</evidence>
<feature type="transmembrane region" description="Helical" evidence="7">
    <location>
        <begin position="147"/>
        <end position="167"/>
    </location>
</feature>
<dbReference type="EMBL" id="ML977323">
    <property type="protein sequence ID" value="KAF2115424.1"/>
    <property type="molecule type" value="Genomic_DNA"/>
</dbReference>
<organism evidence="9 10">
    <name type="scientific">Lophiotrema nucula</name>
    <dbReference type="NCBI Taxonomy" id="690887"/>
    <lineage>
        <taxon>Eukaryota</taxon>
        <taxon>Fungi</taxon>
        <taxon>Dikarya</taxon>
        <taxon>Ascomycota</taxon>
        <taxon>Pezizomycotina</taxon>
        <taxon>Dothideomycetes</taxon>
        <taxon>Pleosporomycetidae</taxon>
        <taxon>Pleosporales</taxon>
        <taxon>Lophiotremataceae</taxon>
        <taxon>Lophiotrema</taxon>
    </lineage>
</organism>
<comment type="similarity">
    <text evidence="5">Belongs to the SAT4 family.</text>
</comment>
<dbReference type="Proteomes" id="UP000799770">
    <property type="component" value="Unassembled WGS sequence"/>
</dbReference>
<dbReference type="OrthoDB" id="5278984at2759"/>